<protein>
    <submittedName>
        <fullName evidence="2">Uncharacterized protein</fullName>
    </submittedName>
</protein>
<sequence length="320" mass="34702">MKKLGSLLLMVSAYLLAFYGIASANVAVPAQPYKSHQTSCNLITPFKIGEWDLSGDGANEWVYYEKTALGNWANHIVVFDFQAGCTFYPLDDSLSGDPNAFYTVSALQMDGTAGNELVVRPRPGGSVGGTPTWSHRTRVIKQSTRVYYLVDYGAVGYQAYNATDYNAQAGTDISALGSFVDFAGNESYYFHVFSLLPSPAFRQYDYRATVSLPNSPFAVRPYNGVMSGQLDAQPGDEAAVLLPPTNSTSGVIYIFSDRDRSKWVGSFSGNYGSFVAMVKSATIAAGKVTVVVSYINNLTPSASYDATFQYAVRVNTSKVN</sequence>
<keyword evidence="1" id="KW-0732">Signal</keyword>
<proteinExistence type="predicted"/>
<feature type="chain" id="PRO_5016598712" evidence="1">
    <location>
        <begin position="25"/>
        <end position="320"/>
    </location>
</feature>
<reference evidence="2 3" key="1">
    <citation type="submission" date="2018-06" db="EMBL/GenBank/DDBJ databases">
        <authorList>
            <consortium name="Pathogen Informatics"/>
            <person name="Doyle S."/>
        </authorList>
    </citation>
    <scope>NUCLEOTIDE SEQUENCE [LARGE SCALE GENOMIC DNA]</scope>
    <source>
        <strain evidence="2 3">NCTC10684</strain>
    </source>
</reference>
<accession>A0A380WPC7</accession>
<evidence type="ECO:0000256" key="1">
    <source>
        <dbReference type="SAM" id="SignalP"/>
    </source>
</evidence>
<dbReference type="AlphaFoldDB" id="A0A380WPC7"/>
<gene>
    <name evidence="2" type="ORF">NCTC10684_03956</name>
</gene>
<dbReference type="EMBL" id="UFSM01000001">
    <property type="protein sequence ID" value="SUU90698.1"/>
    <property type="molecule type" value="Genomic_DNA"/>
</dbReference>
<evidence type="ECO:0000313" key="2">
    <source>
        <dbReference type="EMBL" id="SUU90698.1"/>
    </source>
</evidence>
<evidence type="ECO:0000313" key="3">
    <source>
        <dbReference type="Proteomes" id="UP000254701"/>
    </source>
</evidence>
<feature type="signal peptide" evidence="1">
    <location>
        <begin position="1"/>
        <end position="24"/>
    </location>
</feature>
<name>A0A380WPC7_AMIAI</name>
<dbReference type="Proteomes" id="UP000254701">
    <property type="component" value="Unassembled WGS sequence"/>
</dbReference>
<dbReference type="RefSeq" id="WP_115732655.1">
    <property type="nucleotide sequence ID" value="NZ_BAAAVY010000037.1"/>
</dbReference>
<organism evidence="2 3">
    <name type="scientific">Aminobacter aminovorans</name>
    <name type="common">Chelatobacter heintzii</name>
    <dbReference type="NCBI Taxonomy" id="83263"/>
    <lineage>
        <taxon>Bacteria</taxon>
        <taxon>Pseudomonadati</taxon>
        <taxon>Pseudomonadota</taxon>
        <taxon>Alphaproteobacteria</taxon>
        <taxon>Hyphomicrobiales</taxon>
        <taxon>Phyllobacteriaceae</taxon>
        <taxon>Aminobacter</taxon>
    </lineage>
</organism>